<keyword evidence="4" id="KW-1185">Reference proteome</keyword>
<protein>
    <submittedName>
        <fullName evidence="3">DUF4097 family beta strand repeat-containing protein</fullName>
    </submittedName>
</protein>
<gene>
    <name evidence="3" type="ORF">P4R38_09625</name>
</gene>
<name>A0ABT6C6I8_9MICO</name>
<proteinExistence type="predicted"/>
<organism evidence="3 4">
    <name type="scientific">Luteipulveratus flavus</name>
    <dbReference type="NCBI Taxonomy" id="3031728"/>
    <lineage>
        <taxon>Bacteria</taxon>
        <taxon>Bacillati</taxon>
        <taxon>Actinomycetota</taxon>
        <taxon>Actinomycetes</taxon>
        <taxon>Micrococcales</taxon>
        <taxon>Dermacoccaceae</taxon>
        <taxon>Luteipulveratus</taxon>
    </lineage>
</organism>
<evidence type="ECO:0000313" key="4">
    <source>
        <dbReference type="Proteomes" id="UP001528912"/>
    </source>
</evidence>
<evidence type="ECO:0000313" key="3">
    <source>
        <dbReference type="EMBL" id="MDF8264500.1"/>
    </source>
</evidence>
<comment type="caution">
    <text evidence="3">The sequence shown here is derived from an EMBL/GenBank/DDBJ whole genome shotgun (WGS) entry which is preliminary data.</text>
</comment>
<sequence>MPEYIFETPEPVELFVEIGGGKVDVVAEDTGTTRVEVEGDDADDVTVTQDGRHVRVVGPKGRRVRLGFVKDLRVSVVVPSGSDAITRTGSADVQLTGEYGSGRFSAGSGRVTVPTFTGSVEIDTGSGRATVAEVGGALRSKTGSGELEVGSCGGDASVSAGSGGVRVGVLHGALVLKAGSGHVELGQVGAETTVTTGSGDITVGRIARGSLSARGGSGDIQVGVPAGTPVWTDISTGSGRLRNQLASVGEPEPGQEHVELRLGTGSGDVELRQAQD</sequence>
<dbReference type="Proteomes" id="UP001528912">
    <property type="component" value="Unassembled WGS sequence"/>
</dbReference>
<dbReference type="Gene3D" id="2.160.20.120">
    <property type="match status" value="1"/>
</dbReference>
<feature type="region of interest" description="Disordered" evidence="1">
    <location>
        <begin position="248"/>
        <end position="276"/>
    </location>
</feature>
<dbReference type="InterPro" id="IPR025164">
    <property type="entry name" value="Toastrack_DUF4097"/>
</dbReference>
<dbReference type="Pfam" id="PF13349">
    <property type="entry name" value="DUF4097"/>
    <property type="match status" value="1"/>
</dbReference>
<feature type="domain" description="DUF4097" evidence="2">
    <location>
        <begin position="17"/>
        <end position="248"/>
    </location>
</feature>
<accession>A0ABT6C6I8</accession>
<dbReference type="RefSeq" id="WP_277191962.1">
    <property type="nucleotide sequence ID" value="NZ_JAROAV010000028.1"/>
</dbReference>
<evidence type="ECO:0000256" key="1">
    <source>
        <dbReference type="SAM" id="MobiDB-lite"/>
    </source>
</evidence>
<reference evidence="3 4" key="1">
    <citation type="submission" date="2023-03" db="EMBL/GenBank/DDBJ databases">
        <title>YIM 133296 draft genome.</title>
        <authorList>
            <person name="Xiong L."/>
        </authorList>
    </citation>
    <scope>NUCLEOTIDE SEQUENCE [LARGE SCALE GENOMIC DNA]</scope>
    <source>
        <strain evidence="3 4">YIM 133296</strain>
    </source>
</reference>
<dbReference type="EMBL" id="JAROAV010000028">
    <property type="protein sequence ID" value="MDF8264500.1"/>
    <property type="molecule type" value="Genomic_DNA"/>
</dbReference>
<evidence type="ECO:0000259" key="2">
    <source>
        <dbReference type="Pfam" id="PF13349"/>
    </source>
</evidence>